<feature type="transmembrane region" description="Helical" evidence="6">
    <location>
        <begin position="483"/>
        <end position="503"/>
    </location>
</feature>
<dbReference type="GO" id="GO:0050501">
    <property type="term" value="F:hyaluronan synthase activity"/>
    <property type="evidence" value="ECO:0007669"/>
    <property type="project" value="TreeGrafter"/>
</dbReference>
<dbReference type="Gene3D" id="3.90.550.10">
    <property type="entry name" value="Spore Coat Polysaccharide Biosynthesis Protein SpsA, Chain A"/>
    <property type="match status" value="1"/>
</dbReference>
<feature type="transmembrane region" description="Helical" evidence="6">
    <location>
        <begin position="39"/>
        <end position="63"/>
    </location>
</feature>
<dbReference type="InterPro" id="IPR029044">
    <property type="entry name" value="Nucleotide-diphossugar_trans"/>
</dbReference>
<gene>
    <name evidence="7" type="ORF">CLV27_0703</name>
</gene>
<feature type="transmembrane region" description="Helical" evidence="6">
    <location>
        <begin position="378"/>
        <end position="395"/>
    </location>
</feature>
<dbReference type="GO" id="GO:0005886">
    <property type="term" value="C:plasma membrane"/>
    <property type="evidence" value="ECO:0007669"/>
    <property type="project" value="UniProtKB-SubCell"/>
</dbReference>
<accession>A0A4V2PDI6</accession>
<dbReference type="GO" id="GO:0030213">
    <property type="term" value="P:hyaluronan biosynthetic process"/>
    <property type="evidence" value="ECO:0007669"/>
    <property type="project" value="TreeGrafter"/>
</dbReference>
<name>A0A4V2PDI6_9BACT</name>
<dbReference type="RefSeq" id="WP_132525857.1">
    <property type="nucleotide sequence ID" value="NZ_SMFV01000002.1"/>
</dbReference>
<sequence length="516" mass="59979">MHKQVVPSQVVPTLLYIVMLVVFFVALPPVYLHPEMKRYVFIIGFVAVWRYSWTLLNVARALFYKKVYFPELRKKADSVPKEKLPEHAFILVTTYRIPEEISIQVYRGAIGEVINCVKHGMKATLIASVVEKCEENLVKKLWKVMSPPPGASLLIVRFAGTGKRDGLAVAFRALLREPAKLQNSVVALVDGDTILTPGSMVKCASLFAINPKLGAVTTNEDCVLPEKDWVYKIYKQWYTLRFAQRDTYMASVALSHRVMTLTGRMSVYRGELFLDPEFAETVQHDYVEHWRIGWLRFLTGDDKSTWFYVLKNGWEMLYVPDVMVWSMEAPPHRNFLKGTTMLMIRWFGNSLRATYRAKKIPISVTGLYVWYTIRDQRITMWTGLYGLLAALLGEIKWGGGVLFAYIWWILLTRFLVALFYAVQRGYYYISWPILLYFNQIYGSLVKIYILNHLYKQKWTRQQTVLAGEETKWDRFYVVTSSHMTLLVQALTFFIVTGFSVGFFDTQDLIRFFEVFH</sequence>
<dbReference type="AlphaFoldDB" id="A0A4V2PDI6"/>
<comment type="caution">
    <text evidence="7">The sequence shown here is derived from an EMBL/GenBank/DDBJ whole genome shotgun (WGS) entry which is preliminary data.</text>
</comment>
<keyword evidence="8" id="KW-1185">Reference proteome</keyword>
<dbReference type="OrthoDB" id="6964257at2"/>
<dbReference type="GO" id="GO:0085029">
    <property type="term" value="P:extracellular matrix assembly"/>
    <property type="evidence" value="ECO:0007669"/>
    <property type="project" value="TreeGrafter"/>
</dbReference>
<feature type="transmembrane region" description="Helical" evidence="6">
    <location>
        <begin position="13"/>
        <end position="32"/>
    </location>
</feature>
<dbReference type="EMBL" id="SMFV01000002">
    <property type="protein sequence ID" value="TCK05276.1"/>
    <property type="molecule type" value="Genomic_DNA"/>
</dbReference>
<proteinExistence type="predicted"/>
<keyword evidence="3" id="KW-0328">Glycosyltransferase</keyword>
<evidence type="ECO:0000256" key="6">
    <source>
        <dbReference type="SAM" id="Phobius"/>
    </source>
</evidence>
<keyword evidence="5 6" id="KW-0472">Membrane</keyword>
<keyword evidence="6" id="KW-1133">Transmembrane helix</keyword>
<dbReference type="PANTHER" id="PTHR22913:SF12">
    <property type="entry name" value="MANNURONAN SYNTHASE"/>
    <property type="match status" value="1"/>
</dbReference>
<dbReference type="SUPFAM" id="SSF53448">
    <property type="entry name" value="Nucleotide-diphospho-sugar transferases"/>
    <property type="match status" value="1"/>
</dbReference>
<feature type="transmembrane region" description="Helical" evidence="6">
    <location>
        <begin position="402"/>
        <end position="422"/>
    </location>
</feature>
<evidence type="ECO:0000256" key="3">
    <source>
        <dbReference type="ARBA" id="ARBA00022676"/>
    </source>
</evidence>
<evidence type="ECO:0000256" key="5">
    <source>
        <dbReference type="ARBA" id="ARBA00023136"/>
    </source>
</evidence>
<dbReference type="Proteomes" id="UP000295777">
    <property type="component" value="Unassembled WGS sequence"/>
</dbReference>
<evidence type="ECO:0000256" key="2">
    <source>
        <dbReference type="ARBA" id="ARBA00022475"/>
    </source>
</evidence>
<keyword evidence="6" id="KW-0812">Transmembrane</keyword>
<keyword evidence="4 7" id="KW-0808">Transferase</keyword>
<dbReference type="PANTHER" id="PTHR22913">
    <property type="entry name" value="HYALURONAN SYNTHASE"/>
    <property type="match status" value="1"/>
</dbReference>
<evidence type="ECO:0000313" key="8">
    <source>
        <dbReference type="Proteomes" id="UP000295777"/>
    </source>
</evidence>
<protein>
    <submittedName>
        <fullName evidence="7">Glycosyltransferase Alg8</fullName>
    </submittedName>
</protein>
<comment type="subcellular location">
    <subcellularLocation>
        <location evidence="1">Cell membrane</location>
    </subcellularLocation>
</comment>
<dbReference type="Pfam" id="PF13641">
    <property type="entry name" value="Glyco_tranf_2_3"/>
    <property type="match status" value="1"/>
</dbReference>
<reference evidence="7 8" key="1">
    <citation type="submission" date="2019-03" db="EMBL/GenBank/DDBJ databases">
        <title>Genomic Encyclopedia of Archaeal and Bacterial Type Strains, Phase II (KMG-II): from individual species to whole genera.</title>
        <authorList>
            <person name="Goeker M."/>
        </authorList>
    </citation>
    <scope>NUCLEOTIDE SEQUENCE [LARGE SCALE GENOMIC DNA]</scope>
    <source>
        <strain evidence="7 8">DSM 24425</strain>
    </source>
</reference>
<keyword evidence="2" id="KW-1003">Cell membrane</keyword>
<organism evidence="7 8">
    <name type="scientific">Phorcysia thermohydrogeniphila</name>
    <dbReference type="NCBI Taxonomy" id="936138"/>
    <lineage>
        <taxon>Bacteria</taxon>
        <taxon>Pseudomonadati</taxon>
        <taxon>Aquificota</taxon>
        <taxon>Aquificia</taxon>
        <taxon>Desulfurobacteriales</taxon>
        <taxon>Desulfurobacteriaceae</taxon>
        <taxon>Phorcysia</taxon>
    </lineage>
</organism>
<evidence type="ECO:0000313" key="7">
    <source>
        <dbReference type="EMBL" id="TCK05276.1"/>
    </source>
</evidence>
<feature type="transmembrane region" description="Helical" evidence="6">
    <location>
        <begin position="428"/>
        <end position="450"/>
    </location>
</feature>
<evidence type="ECO:0000256" key="1">
    <source>
        <dbReference type="ARBA" id="ARBA00004236"/>
    </source>
</evidence>
<evidence type="ECO:0000256" key="4">
    <source>
        <dbReference type="ARBA" id="ARBA00022679"/>
    </source>
</evidence>